<evidence type="ECO:0000313" key="2">
    <source>
        <dbReference type="Proteomes" id="UP001073227"/>
    </source>
</evidence>
<evidence type="ECO:0000313" key="1">
    <source>
        <dbReference type="EMBL" id="MCY0149891.1"/>
    </source>
</evidence>
<accession>A0ABT3ZDM1</accession>
<name>A0ABT3ZDM1_9HYPH</name>
<sequence length="176" mass="18962">MTMWNADEREECPAAAYLRQAPENLVVNGYRNWIAGLVEKDRRYWDVAWRAHAEALGAVEGQVALDALSGLIDQLGVCARCPLRFYKPGAGHLCRDECLMLGMIAGAQHGDENTLVAAAKMLSCSNACVEVIDRASAYAAVLLGQNQRLAPIPFAALADIDFRAAPHDPGASGSLH</sequence>
<organism evidence="1 2">
    <name type="scientific">Hoeflea algicola</name>
    <dbReference type="NCBI Taxonomy" id="2983763"/>
    <lineage>
        <taxon>Bacteria</taxon>
        <taxon>Pseudomonadati</taxon>
        <taxon>Pseudomonadota</taxon>
        <taxon>Alphaproteobacteria</taxon>
        <taxon>Hyphomicrobiales</taxon>
        <taxon>Rhizobiaceae</taxon>
        <taxon>Hoeflea</taxon>
    </lineage>
</organism>
<gene>
    <name evidence="1" type="ORF">OEG84_19845</name>
</gene>
<comment type="caution">
    <text evidence="1">The sequence shown here is derived from an EMBL/GenBank/DDBJ whole genome shotgun (WGS) entry which is preliminary data.</text>
</comment>
<dbReference type="RefSeq" id="WP_267655332.1">
    <property type="nucleotide sequence ID" value="NZ_JAOVZR010000001.1"/>
</dbReference>
<dbReference type="EMBL" id="JAOVZR010000001">
    <property type="protein sequence ID" value="MCY0149891.1"/>
    <property type="molecule type" value="Genomic_DNA"/>
</dbReference>
<protein>
    <submittedName>
        <fullName evidence="1">Uncharacterized protein</fullName>
    </submittedName>
</protein>
<keyword evidence="2" id="KW-1185">Reference proteome</keyword>
<dbReference type="Proteomes" id="UP001073227">
    <property type="component" value="Unassembled WGS sequence"/>
</dbReference>
<proteinExistence type="predicted"/>
<reference evidence="1" key="1">
    <citation type="submission" date="2022-10" db="EMBL/GenBank/DDBJ databases">
        <title>Hoeflea sp. G2-23, isolated from marine algae.</title>
        <authorList>
            <person name="Kristyanto S."/>
            <person name="Kim J.M."/>
            <person name="Jeon C.O."/>
        </authorList>
    </citation>
    <scope>NUCLEOTIDE SEQUENCE</scope>
    <source>
        <strain evidence="1">G2-23</strain>
    </source>
</reference>